<dbReference type="InterPro" id="IPR028090">
    <property type="entry name" value="JAB_dom_prok"/>
</dbReference>
<evidence type="ECO:0000313" key="7">
    <source>
        <dbReference type="EMBL" id="USD22420.1"/>
    </source>
</evidence>
<sequence>MLKILDVHIESIMNQALAEHPIEACGIILGKKDNQVPHRIVPMQNAARSENFFAFDPKEQFKVWQEMEEKNEVPMVFYHSHTNSRAFPSKEDIQHAWYPDASYVLVSTTGGKPGEVRSYRIVDKKAIEETINVVSQ</sequence>
<dbReference type="PANTHER" id="PTHR34858:SF1">
    <property type="entry name" value="CYSO-CYSTEINE PEPTIDASE"/>
    <property type="match status" value="1"/>
</dbReference>
<keyword evidence="5" id="KW-0482">Metalloprotease</keyword>
<evidence type="ECO:0000259" key="6">
    <source>
        <dbReference type="PROSITE" id="PS50249"/>
    </source>
</evidence>
<evidence type="ECO:0000256" key="3">
    <source>
        <dbReference type="ARBA" id="ARBA00022801"/>
    </source>
</evidence>
<name>A0ABY4VDP0_9GAMM</name>
<evidence type="ECO:0000256" key="4">
    <source>
        <dbReference type="ARBA" id="ARBA00022833"/>
    </source>
</evidence>
<keyword evidence="1" id="KW-0645">Protease</keyword>
<protein>
    <submittedName>
        <fullName evidence="7">M67 family metallopeptidase</fullName>
    </submittedName>
</protein>
<evidence type="ECO:0000256" key="1">
    <source>
        <dbReference type="ARBA" id="ARBA00022670"/>
    </source>
</evidence>
<dbReference type="Gene3D" id="3.40.140.10">
    <property type="entry name" value="Cytidine Deaminase, domain 2"/>
    <property type="match status" value="1"/>
</dbReference>
<proteinExistence type="predicted"/>
<keyword evidence="4" id="KW-0862">Zinc</keyword>
<dbReference type="SUPFAM" id="SSF102712">
    <property type="entry name" value="JAB1/MPN domain"/>
    <property type="match status" value="1"/>
</dbReference>
<dbReference type="Pfam" id="PF14464">
    <property type="entry name" value="Prok-JAB"/>
    <property type="match status" value="1"/>
</dbReference>
<keyword evidence="8" id="KW-1185">Reference proteome</keyword>
<feature type="domain" description="MPN" evidence="6">
    <location>
        <begin position="2"/>
        <end position="125"/>
    </location>
</feature>
<evidence type="ECO:0000256" key="5">
    <source>
        <dbReference type="ARBA" id="ARBA00023049"/>
    </source>
</evidence>
<keyword evidence="2" id="KW-0479">Metal-binding</keyword>
<dbReference type="CDD" id="cd08070">
    <property type="entry name" value="MPN_like"/>
    <property type="match status" value="1"/>
</dbReference>
<keyword evidence="3" id="KW-0378">Hydrolase</keyword>
<dbReference type="InterPro" id="IPR037518">
    <property type="entry name" value="MPN"/>
</dbReference>
<reference evidence="7" key="1">
    <citation type="submission" date="2022-02" db="EMBL/GenBank/DDBJ databases">
        <title>Coral-associated bacteria.</title>
        <authorList>
            <person name="Tang K."/>
            <person name="Wang X."/>
        </authorList>
    </citation>
    <scope>NUCLEOTIDE SEQUENCE</scope>
    <source>
        <strain evidence="7">SCSIO 43006</strain>
    </source>
</reference>
<dbReference type="EMBL" id="CP092418">
    <property type="protein sequence ID" value="USD22420.1"/>
    <property type="molecule type" value="Genomic_DNA"/>
</dbReference>
<evidence type="ECO:0000313" key="8">
    <source>
        <dbReference type="Proteomes" id="UP001055658"/>
    </source>
</evidence>
<dbReference type="InterPro" id="IPR000555">
    <property type="entry name" value="JAMM/MPN+_dom"/>
</dbReference>
<dbReference type="SMART" id="SM00232">
    <property type="entry name" value="JAB_MPN"/>
    <property type="match status" value="1"/>
</dbReference>
<evidence type="ECO:0000256" key="2">
    <source>
        <dbReference type="ARBA" id="ARBA00022723"/>
    </source>
</evidence>
<dbReference type="PANTHER" id="PTHR34858">
    <property type="entry name" value="CYSO-CYSTEINE PEPTIDASE"/>
    <property type="match status" value="1"/>
</dbReference>
<gene>
    <name evidence="7" type="ORF">MJO52_04630</name>
</gene>
<dbReference type="PROSITE" id="PS50249">
    <property type="entry name" value="MPN"/>
    <property type="match status" value="1"/>
</dbReference>
<accession>A0ABY4VDP0</accession>
<organism evidence="7 8">
    <name type="scientific">Microbulbifer variabilis</name>
    <dbReference type="NCBI Taxonomy" id="266805"/>
    <lineage>
        <taxon>Bacteria</taxon>
        <taxon>Pseudomonadati</taxon>
        <taxon>Pseudomonadota</taxon>
        <taxon>Gammaproteobacteria</taxon>
        <taxon>Cellvibrionales</taxon>
        <taxon>Microbulbiferaceae</taxon>
        <taxon>Microbulbifer</taxon>
    </lineage>
</organism>
<dbReference type="Proteomes" id="UP001055658">
    <property type="component" value="Chromosome"/>
</dbReference>
<dbReference type="RefSeq" id="WP_252084779.1">
    <property type="nucleotide sequence ID" value="NZ_CP092418.1"/>
</dbReference>
<dbReference type="InterPro" id="IPR051929">
    <property type="entry name" value="VirAsm_ModProt"/>
</dbReference>